<protein>
    <recommendedName>
        <fullName evidence="4">DUF5104 domain-containing protein</fullName>
    </recommendedName>
</protein>
<dbReference type="AlphaFoldDB" id="A0A223ATX3"/>
<dbReference type="RefSeq" id="WP_094234639.1">
    <property type="nucleotide sequence ID" value="NZ_CP016199.1"/>
</dbReference>
<evidence type="ECO:0000313" key="3">
    <source>
        <dbReference type="Proteomes" id="UP000214689"/>
    </source>
</evidence>
<dbReference type="OrthoDB" id="2035361at2"/>
<feature type="signal peptide" evidence="1">
    <location>
        <begin position="1"/>
        <end position="21"/>
    </location>
</feature>
<dbReference type="EMBL" id="CP016199">
    <property type="protein sequence ID" value="ASS38404.1"/>
    <property type="molecule type" value="Genomic_DNA"/>
</dbReference>
<dbReference type="Proteomes" id="UP000214689">
    <property type="component" value="Chromosome"/>
</dbReference>
<dbReference type="InterPro" id="IPR031344">
    <property type="entry name" value="DUF5104"/>
</dbReference>
<gene>
    <name evidence="2" type="ORF">AXF17_08375</name>
</gene>
<keyword evidence="3" id="KW-1185">Reference proteome</keyword>
<proteinExistence type="predicted"/>
<evidence type="ECO:0000313" key="2">
    <source>
        <dbReference type="EMBL" id="ASS38404.1"/>
    </source>
</evidence>
<evidence type="ECO:0000256" key="1">
    <source>
        <dbReference type="SAM" id="SignalP"/>
    </source>
</evidence>
<feature type="chain" id="PRO_5039692974" description="DUF5104 domain-containing protein" evidence="1">
    <location>
        <begin position="22"/>
        <end position="184"/>
    </location>
</feature>
<sequence length="184" mass="20895">MKKIMCVMMCLLMIISTIFCLGGCKSRTDEMVDLETYTTKQMNKTKKQVITCINEQDKEGLKKLFSKDAQKHIEDLDGKLDQLIGAFNGNKIKSAKGLSPAFEGSADAHPLHIYGKYHLTLNSEGKSILYISLCKNDDDPDKEGVFQIELRVFSREETPKDFNGGPYKDDYGIFIYTLQNYPKE</sequence>
<reference evidence="3" key="1">
    <citation type="submission" date="2016-05" db="EMBL/GenBank/DDBJ databases">
        <authorList>
            <person name="Holder M.E."/>
            <person name="Ajami N.J."/>
            <person name="Petrosino J.F."/>
        </authorList>
    </citation>
    <scope>NUCLEOTIDE SEQUENCE [LARGE SCALE GENOMIC DNA]</scope>
    <source>
        <strain evidence="3">ATCC 700696</strain>
    </source>
</reference>
<organism evidence="2 3">
    <name type="scientific">Mogibacterium pumilum</name>
    <dbReference type="NCBI Taxonomy" id="86332"/>
    <lineage>
        <taxon>Bacteria</taxon>
        <taxon>Bacillati</taxon>
        <taxon>Bacillota</taxon>
        <taxon>Clostridia</taxon>
        <taxon>Peptostreptococcales</taxon>
        <taxon>Anaerovoracaceae</taxon>
        <taxon>Mogibacterium</taxon>
    </lineage>
</organism>
<accession>A0A223ATX3</accession>
<keyword evidence="1" id="KW-0732">Signal</keyword>
<dbReference type="Pfam" id="PF17117">
    <property type="entry name" value="DUF5104"/>
    <property type="match status" value="1"/>
</dbReference>
<name>A0A223ATX3_9FIRM</name>
<dbReference type="Gene3D" id="3.10.450.50">
    <property type="match status" value="1"/>
</dbReference>
<evidence type="ECO:0008006" key="4">
    <source>
        <dbReference type="Google" id="ProtNLM"/>
    </source>
</evidence>